<dbReference type="PROSITE" id="PS00135">
    <property type="entry name" value="TRYPSIN_SER"/>
    <property type="match status" value="1"/>
</dbReference>
<keyword evidence="4" id="KW-1015">Disulfide bond</keyword>
<dbReference type="PRINTS" id="PR00722">
    <property type="entry name" value="CHYMOTRYPSIN"/>
</dbReference>
<dbReference type="InterPro" id="IPR043504">
    <property type="entry name" value="Peptidase_S1_PA_chymotrypsin"/>
</dbReference>
<dbReference type="PROSITE" id="PS00134">
    <property type="entry name" value="TRYPSIN_HIS"/>
    <property type="match status" value="1"/>
</dbReference>
<keyword evidence="9" id="KW-1185">Reference proteome</keyword>
<evidence type="ECO:0000259" key="7">
    <source>
        <dbReference type="PROSITE" id="PS50240"/>
    </source>
</evidence>
<dbReference type="InterPro" id="IPR001254">
    <property type="entry name" value="Trypsin_dom"/>
</dbReference>
<dbReference type="GO" id="GO:0004252">
    <property type="term" value="F:serine-type endopeptidase activity"/>
    <property type="evidence" value="ECO:0007669"/>
    <property type="project" value="InterPro"/>
</dbReference>
<sequence>MKSSIFAAALSLSAFAAGLSSEDDVSTIKVVGGEDAGASDFRFIVSIESTIEGEEGHYCGGTLMNEWTVLTAAHCLVGENAGSTQVRAGHRVRNTGGVTVGVTSFWRHPKYNSTTTENDIALIELDEPIEKTKDITYATLAAPKNDPKAGLNVTVAGWGHTQEDGDLAVKLQKASFAVVARDECRKKLKSPVTNDMFCAGTPKGGIDSCQGDSGGPLINAENGNVIGVVSWGYGCARPDSPGVYARVGYFREQINAEAWYPANKKRWMPFSMNNRAVKGLSQ</sequence>
<keyword evidence="6" id="KW-0732">Signal</keyword>
<comment type="caution">
    <text evidence="8">The sequence shown here is derived from an EMBL/GenBank/DDBJ whole genome shotgun (WGS) entry which is preliminary data.</text>
</comment>
<feature type="chain" id="PRO_5040369614" description="Peptidase S1 domain-containing protein" evidence="6">
    <location>
        <begin position="21"/>
        <end position="282"/>
    </location>
</feature>
<evidence type="ECO:0000256" key="2">
    <source>
        <dbReference type="ARBA" id="ARBA00022801"/>
    </source>
</evidence>
<feature type="signal peptide" evidence="6">
    <location>
        <begin position="1"/>
        <end position="20"/>
    </location>
</feature>
<dbReference type="PANTHER" id="PTHR24252:SF7">
    <property type="entry name" value="HYALIN"/>
    <property type="match status" value="1"/>
</dbReference>
<evidence type="ECO:0000313" key="8">
    <source>
        <dbReference type="EMBL" id="CAG9976201.1"/>
    </source>
</evidence>
<keyword evidence="2 5" id="KW-0378">Hydrolase</keyword>
<evidence type="ECO:0000256" key="1">
    <source>
        <dbReference type="ARBA" id="ARBA00022670"/>
    </source>
</evidence>
<feature type="domain" description="Peptidase S1" evidence="7">
    <location>
        <begin position="30"/>
        <end position="273"/>
    </location>
</feature>
<name>A0A9N9TZJ2_9HYPO</name>
<evidence type="ECO:0000256" key="6">
    <source>
        <dbReference type="SAM" id="SignalP"/>
    </source>
</evidence>
<dbReference type="CDD" id="cd00190">
    <property type="entry name" value="Tryp_SPc"/>
    <property type="match status" value="1"/>
</dbReference>
<reference evidence="8" key="1">
    <citation type="submission" date="2021-10" db="EMBL/GenBank/DDBJ databases">
        <authorList>
            <person name="Piombo E."/>
        </authorList>
    </citation>
    <scope>NUCLEOTIDE SEQUENCE</scope>
</reference>
<dbReference type="PROSITE" id="PS50240">
    <property type="entry name" value="TRYPSIN_DOM"/>
    <property type="match status" value="1"/>
</dbReference>
<dbReference type="SMART" id="SM00020">
    <property type="entry name" value="Tryp_SPc"/>
    <property type="match status" value="1"/>
</dbReference>
<dbReference type="AlphaFoldDB" id="A0A9N9TZJ2"/>
<dbReference type="Gene3D" id="2.40.10.10">
    <property type="entry name" value="Trypsin-like serine proteases"/>
    <property type="match status" value="2"/>
</dbReference>
<dbReference type="OrthoDB" id="6380398at2759"/>
<evidence type="ECO:0000313" key="9">
    <source>
        <dbReference type="Proteomes" id="UP000754883"/>
    </source>
</evidence>
<dbReference type="InterPro" id="IPR009003">
    <property type="entry name" value="Peptidase_S1_PA"/>
</dbReference>
<dbReference type="PANTHER" id="PTHR24252">
    <property type="entry name" value="ACROSIN-RELATED"/>
    <property type="match status" value="1"/>
</dbReference>
<dbReference type="EMBL" id="CABFNO020001273">
    <property type="protein sequence ID" value="CAG9976201.1"/>
    <property type="molecule type" value="Genomic_DNA"/>
</dbReference>
<dbReference type="GO" id="GO:0006508">
    <property type="term" value="P:proteolysis"/>
    <property type="evidence" value="ECO:0007669"/>
    <property type="project" value="UniProtKB-KW"/>
</dbReference>
<dbReference type="InterPro" id="IPR001314">
    <property type="entry name" value="Peptidase_S1A"/>
</dbReference>
<dbReference type="InterPro" id="IPR018114">
    <property type="entry name" value="TRYPSIN_HIS"/>
</dbReference>
<evidence type="ECO:0000256" key="4">
    <source>
        <dbReference type="ARBA" id="ARBA00023157"/>
    </source>
</evidence>
<dbReference type="SUPFAM" id="SSF50494">
    <property type="entry name" value="Trypsin-like serine proteases"/>
    <property type="match status" value="1"/>
</dbReference>
<dbReference type="InterPro" id="IPR033116">
    <property type="entry name" value="TRYPSIN_SER"/>
</dbReference>
<organism evidence="8 9">
    <name type="scientific">Clonostachys byssicola</name>
    <dbReference type="NCBI Taxonomy" id="160290"/>
    <lineage>
        <taxon>Eukaryota</taxon>
        <taxon>Fungi</taxon>
        <taxon>Dikarya</taxon>
        <taxon>Ascomycota</taxon>
        <taxon>Pezizomycotina</taxon>
        <taxon>Sordariomycetes</taxon>
        <taxon>Hypocreomycetidae</taxon>
        <taxon>Hypocreales</taxon>
        <taxon>Bionectriaceae</taxon>
        <taxon>Clonostachys</taxon>
    </lineage>
</organism>
<evidence type="ECO:0000256" key="3">
    <source>
        <dbReference type="ARBA" id="ARBA00022825"/>
    </source>
</evidence>
<dbReference type="Pfam" id="PF00089">
    <property type="entry name" value="Trypsin"/>
    <property type="match status" value="1"/>
</dbReference>
<proteinExistence type="predicted"/>
<gene>
    <name evidence="8" type="ORF">CBYS24578_00014107</name>
</gene>
<keyword evidence="1 5" id="KW-0645">Protease</keyword>
<dbReference type="Proteomes" id="UP000754883">
    <property type="component" value="Unassembled WGS sequence"/>
</dbReference>
<evidence type="ECO:0000256" key="5">
    <source>
        <dbReference type="RuleBase" id="RU363034"/>
    </source>
</evidence>
<accession>A0A9N9TZJ2</accession>
<keyword evidence="3 5" id="KW-0720">Serine protease</keyword>
<protein>
    <recommendedName>
        <fullName evidence="7">Peptidase S1 domain-containing protein</fullName>
    </recommendedName>
</protein>
<dbReference type="FunFam" id="2.40.10.10:FF:000077">
    <property type="entry name" value="Predicted protein"/>
    <property type="match status" value="1"/>
</dbReference>